<feature type="domain" description="Peptidase M20 dimerisation" evidence="3">
    <location>
        <begin position="178"/>
        <end position="265"/>
    </location>
</feature>
<sequence>MITDKWIQLRHRLHQHPETGFKEFQTSEIIADELNRLGIEVYRNIGKTGVVGLLKGRDGPRMIGLRADMDALPMNDLGKQPWASQQSGIAHACGHDGHTVMLLAAAEALAAERDFTGTVCFIFQPAEEGLAGARAMIEDALFERFPCDAVYAIHNWPELPAGEFRSRAGPIMAAGDRFDITLTGTGGHAAQPHLTHDTLLAVSELVVALNTLVSRALAPYEPAVLTVTRIQGGHSHNMIPSDASVTGTVRTFTPGAQDIIERQLRHMAGHISAAHGLTAEVSYHRYYPATCNSARETGIALQAAQAAGLSAQTAEHPALTSEDFSFMLQQKPGAYVWLGSGPGAALHQAEYDFNDEVIPYGVRWWRQLVALELGGE</sequence>
<dbReference type="Proteomes" id="UP000028602">
    <property type="component" value="Unassembled WGS sequence"/>
</dbReference>
<dbReference type="NCBIfam" id="TIGR01891">
    <property type="entry name" value="amidohydrolases"/>
    <property type="match status" value="1"/>
</dbReference>
<comment type="cofactor">
    <cofactor evidence="2">
        <name>Mn(2+)</name>
        <dbReference type="ChEBI" id="CHEBI:29035"/>
    </cofactor>
    <text evidence="2">The Mn(2+) ion enhances activity.</text>
</comment>
<keyword evidence="1 4" id="KW-0378">Hydrolase</keyword>
<dbReference type="RefSeq" id="WP_029990288.1">
    <property type="nucleotide sequence ID" value="NZ_ATMJ01000021.1"/>
</dbReference>
<dbReference type="InterPro" id="IPR017439">
    <property type="entry name" value="Amidohydrolase"/>
</dbReference>
<feature type="binding site" evidence="2">
    <location>
        <position position="128"/>
    </location>
    <ligand>
        <name>Mn(2+)</name>
        <dbReference type="ChEBI" id="CHEBI:29035"/>
        <label>2</label>
    </ligand>
</feature>
<feature type="binding site" evidence="2">
    <location>
        <position position="95"/>
    </location>
    <ligand>
        <name>Mn(2+)</name>
        <dbReference type="ChEBI" id="CHEBI:29035"/>
        <label>2</label>
    </ligand>
</feature>
<dbReference type="EC" id="3.-.-.-" evidence="4"/>
<dbReference type="eggNOG" id="COG1473">
    <property type="taxonomic scope" value="Bacteria"/>
</dbReference>
<comment type="caution">
    <text evidence="4">The sequence shown here is derived from an EMBL/GenBank/DDBJ whole genome shotgun (WGS) entry which is preliminary data.</text>
</comment>
<dbReference type="FunFam" id="3.30.70.360:FF:000001">
    <property type="entry name" value="N-acetyldiaminopimelate deacetylase"/>
    <property type="match status" value="1"/>
</dbReference>
<evidence type="ECO:0000313" key="4">
    <source>
        <dbReference type="EMBL" id="KFD18979.1"/>
    </source>
</evidence>
<dbReference type="AlphaFoldDB" id="A0A085JET3"/>
<gene>
    <name evidence="4" type="ORF">GTPT_2280</name>
</gene>
<dbReference type="InterPro" id="IPR002933">
    <property type="entry name" value="Peptidase_M20"/>
</dbReference>
<dbReference type="PANTHER" id="PTHR11014">
    <property type="entry name" value="PEPTIDASE M20 FAMILY MEMBER"/>
    <property type="match status" value="1"/>
</dbReference>
<dbReference type="Gene3D" id="3.40.630.10">
    <property type="entry name" value="Zn peptidases"/>
    <property type="match status" value="1"/>
</dbReference>
<dbReference type="OrthoDB" id="9777385at2"/>
<name>A0A085JET3_9GAMM</name>
<dbReference type="Gene3D" id="3.30.70.360">
    <property type="match status" value="1"/>
</dbReference>
<dbReference type="EC" id="3.5.1.47" evidence="4"/>
<protein>
    <submittedName>
        <fullName evidence="4">N-acetyl-L,L-diaminopimelate deacetylase</fullName>
        <ecNumber evidence="4">3.-.-.-</ecNumber>
        <ecNumber evidence="4">3.5.1.47</ecNumber>
    </submittedName>
</protein>
<keyword evidence="5" id="KW-1185">Reference proteome</keyword>
<evidence type="ECO:0000256" key="1">
    <source>
        <dbReference type="ARBA" id="ARBA00022801"/>
    </source>
</evidence>
<dbReference type="GO" id="GO:0046872">
    <property type="term" value="F:metal ion binding"/>
    <property type="evidence" value="ECO:0007669"/>
    <property type="project" value="UniProtKB-KW"/>
</dbReference>
<evidence type="ECO:0000259" key="3">
    <source>
        <dbReference type="Pfam" id="PF07687"/>
    </source>
</evidence>
<dbReference type="Pfam" id="PF01546">
    <property type="entry name" value="Peptidase_M20"/>
    <property type="match status" value="1"/>
</dbReference>
<dbReference type="GO" id="GO:0050118">
    <property type="term" value="F:N-acetyldiaminopimelate deacetylase activity"/>
    <property type="evidence" value="ECO:0007669"/>
    <property type="project" value="UniProtKB-EC"/>
</dbReference>
<proteinExistence type="predicted"/>
<dbReference type="PIRSF" id="PIRSF005962">
    <property type="entry name" value="Pept_M20D_amidohydro"/>
    <property type="match status" value="1"/>
</dbReference>
<dbReference type="EMBL" id="JMPR01000035">
    <property type="protein sequence ID" value="KFD18979.1"/>
    <property type="molecule type" value="Genomic_DNA"/>
</dbReference>
<feature type="binding site" evidence="2">
    <location>
        <position position="347"/>
    </location>
    <ligand>
        <name>Mn(2+)</name>
        <dbReference type="ChEBI" id="CHEBI:29035"/>
        <label>2</label>
    </ligand>
</feature>
<organism evidence="4 5">
    <name type="scientific">Tatumella ptyseos ATCC 33301</name>
    <dbReference type="NCBI Taxonomy" id="1005995"/>
    <lineage>
        <taxon>Bacteria</taxon>
        <taxon>Pseudomonadati</taxon>
        <taxon>Pseudomonadota</taxon>
        <taxon>Gammaproteobacteria</taxon>
        <taxon>Enterobacterales</taxon>
        <taxon>Erwiniaceae</taxon>
        <taxon>Tatumella</taxon>
    </lineage>
</organism>
<keyword evidence="2" id="KW-0479">Metal-binding</keyword>
<feature type="binding site" evidence="2">
    <location>
        <position position="93"/>
    </location>
    <ligand>
        <name>Mn(2+)</name>
        <dbReference type="ChEBI" id="CHEBI:29035"/>
        <label>2</label>
    </ligand>
</feature>
<feature type="binding site" evidence="2">
    <location>
        <position position="154"/>
    </location>
    <ligand>
        <name>Mn(2+)</name>
        <dbReference type="ChEBI" id="CHEBI:29035"/>
        <label>2</label>
    </ligand>
</feature>
<accession>A0A085JET3</accession>
<evidence type="ECO:0000313" key="5">
    <source>
        <dbReference type="Proteomes" id="UP000028602"/>
    </source>
</evidence>
<reference evidence="4 5" key="1">
    <citation type="submission" date="2014-05" db="EMBL/GenBank/DDBJ databases">
        <title>ATOL: Assembling a taxonomically balanced genome-scale reconstruction of the evolutionary history of the Enterobacteriaceae.</title>
        <authorList>
            <person name="Plunkett G.III."/>
            <person name="Neeno-Eckwall E.C."/>
            <person name="Glasner J.D."/>
            <person name="Perna N.T."/>
        </authorList>
    </citation>
    <scope>NUCLEOTIDE SEQUENCE [LARGE SCALE GENOMIC DNA]</scope>
    <source>
        <strain evidence="4 5">ATCC 33301</strain>
    </source>
</reference>
<dbReference type="PANTHER" id="PTHR11014:SF63">
    <property type="entry name" value="METALLOPEPTIDASE, PUTATIVE (AFU_ORTHOLOGUE AFUA_6G09600)-RELATED"/>
    <property type="match status" value="1"/>
</dbReference>
<keyword evidence="2" id="KW-0464">Manganese</keyword>
<dbReference type="SUPFAM" id="SSF55031">
    <property type="entry name" value="Bacterial exopeptidase dimerisation domain"/>
    <property type="match status" value="1"/>
</dbReference>
<evidence type="ECO:0000256" key="2">
    <source>
        <dbReference type="PIRSR" id="PIRSR005962-1"/>
    </source>
</evidence>
<dbReference type="SUPFAM" id="SSF53187">
    <property type="entry name" value="Zn-dependent exopeptidases"/>
    <property type="match status" value="1"/>
</dbReference>
<dbReference type="Pfam" id="PF07687">
    <property type="entry name" value="M20_dimer"/>
    <property type="match status" value="1"/>
</dbReference>
<dbReference type="InterPro" id="IPR011650">
    <property type="entry name" value="Peptidase_M20_dimer"/>
</dbReference>
<dbReference type="GO" id="GO:0019877">
    <property type="term" value="P:diaminopimelate biosynthetic process"/>
    <property type="evidence" value="ECO:0007669"/>
    <property type="project" value="UniProtKB-ARBA"/>
</dbReference>
<dbReference type="InterPro" id="IPR036264">
    <property type="entry name" value="Bact_exopeptidase_dim_dom"/>
</dbReference>